<organism evidence="2 3">
    <name type="scientific">Candidatus Onthousia faecipullorum</name>
    <dbReference type="NCBI Taxonomy" id="2840887"/>
    <lineage>
        <taxon>Bacteria</taxon>
        <taxon>Bacillati</taxon>
        <taxon>Bacillota</taxon>
        <taxon>Bacilli</taxon>
        <taxon>Candidatus Onthousia</taxon>
    </lineage>
</organism>
<dbReference type="Proteomes" id="UP000886833">
    <property type="component" value="Unassembled WGS sequence"/>
</dbReference>
<dbReference type="AlphaFoldDB" id="A0A9D1GAB1"/>
<evidence type="ECO:0000313" key="2">
    <source>
        <dbReference type="EMBL" id="HIT37103.1"/>
    </source>
</evidence>
<keyword evidence="1" id="KW-1133">Transmembrane helix</keyword>
<keyword evidence="1" id="KW-0812">Transmembrane</keyword>
<gene>
    <name evidence="2" type="ORF">IAB59_01320</name>
</gene>
<keyword evidence="1" id="KW-0472">Membrane</keyword>
<evidence type="ECO:0000313" key="3">
    <source>
        <dbReference type="Proteomes" id="UP000886833"/>
    </source>
</evidence>
<name>A0A9D1GAB1_9FIRM</name>
<reference evidence="2" key="1">
    <citation type="submission" date="2020-10" db="EMBL/GenBank/DDBJ databases">
        <authorList>
            <person name="Gilroy R."/>
        </authorList>
    </citation>
    <scope>NUCLEOTIDE SEQUENCE</scope>
    <source>
        <strain evidence="2">CHK195-26880</strain>
    </source>
</reference>
<protein>
    <submittedName>
        <fullName evidence="2">Uncharacterized protein</fullName>
    </submittedName>
</protein>
<proteinExistence type="predicted"/>
<comment type="caution">
    <text evidence="2">The sequence shown here is derived from an EMBL/GenBank/DDBJ whole genome shotgun (WGS) entry which is preliminary data.</text>
</comment>
<sequence>MRDAIGQFFVLQVILAFVILINGYMAYSVNYARAFRVKNQIVDIIEQYEGPYNREGIEKINSYIDQMTYEVPGRIVNEFESDYGGEASCQNGWCYIPHKVTIASGDEDMTGYYYSVVTFVNIDIPVVNNIIGLGNFLRVYGETRTIY</sequence>
<reference evidence="2" key="2">
    <citation type="journal article" date="2021" name="PeerJ">
        <title>Extensive microbial diversity within the chicken gut microbiome revealed by metagenomics and culture.</title>
        <authorList>
            <person name="Gilroy R."/>
            <person name="Ravi A."/>
            <person name="Getino M."/>
            <person name="Pursley I."/>
            <person name="Horton D.L."/>
            <person name="Alikhan N.F."/>
            <person name="Baker D."/>
            <person name="Gharbi K."/>
            <person name="Hall N."/>
            <person name="Watson M."/>
            <person name="Adriaenssens E.M."/>
            <person name="Foster-Nyarko E."/>
            <person name="Jarju S."/>
            <person name="Secka A."/>
            <person name="Antonio M."/>
            <person name="Oren A."/>
            <person name="Chaudhuri R.R."/>
            <person name="La Ragione R."/>
            <person name="Hildebrand F."/>
            <person name="Pallen M.J."/>
        </authorList>
    </citation>
    <scope>NUCLEOTIDE SEQUENCE</scope>
    <source>
        <strain evidence="2">CHK195-26880</strain>
    </source>
</reference>
<evidence type="ECO:0000256" key="1">
    <source>
        <dbReference type="SAM" id="Phobius"/>
    </source>
</evidence>
<accession>A0A9D1GAB1</accession>
<feature type="transmembrane region" description="Helical" evidence="1">
    <location>
        <begin position="6"/>
        <end position="27"/>
    </location>
</feature>
<dbReference type="EMBL" id="DVKQ01000011">
    <property type="protein sequence ID" value="HIT37103.1"/>
    <property type="molecule type" value="Genomic_DNA"/>
</dbReference>